<gene>
    <name evidence="10" type="ORF">LSH36_622g00000</name>
</gene>
<keyword evidence="3" id="KW-0678">Repressor</keyword>
<feature type="compositionally biased region" description="Basic residues" evidence="9">
    <location>
        <begin position="73"/>
        <end position="93"/>
    </location>
</feature>
<evidence type="ECO:0000256" key="4">
    <source>
        <dbReference type="ARBA" id="ARBA00023015"/>
    </source>
</evidence>
<feature type="region of interest" description="Disordered" evidence="9">
    <location>
        <begin position="1"/>
        <end position="40"/>
    </location>
</feature>
<evidence type="ECO:0000313" key="10">
    <source>
        <dbReference type="EMBL" id="KAK2146247.1"/>
    </source>
</evidence>
<comment type="caution">
    <text evidence="10">The sequence shown here is derived from an EMBL/GenBank/DDBJ whole genome shotgun (WGS) entry which is preliminary data.</text>
</comment>
<dbReference type="EMBL" id="JAODUP010000622">
    <property type="protein sequence ID" value="KAK2146247.1"/>
    <property type="molecule type" value="Genomic_DNA"/>
</dbReference>
<evidence type="ECO:0000256" key="7">
    <source>
        <dbReference type="ARBA" id="ARBA00023242"/>
    </source>
</evidence>
<dbReference type="InterPro" id="IPR024872">
    <property type="entry name" value="HEXIM"/>
</dbReference>
<comment type="subcellular location">
    <subcellularLocation>
        <location evidence="1">Nucleus</location>
    </subcellularLocation>
</comment>
<feature type="coiled-coil region" evidence="8">
    <location>
        <begin position="267"/>
        <end position="294"/>
    </location>
</feature>
<dbReference type="GO" id="GO:0005654">
    <property type="term" value="C:nucleoplasm"/>
    <property type="evidence" value="ECO:0007669"/>
    <property type="project" value="TreeGrafter"/>
</dbReference>
<sequence>MMEDTERSARLAAEGDPTPTERGTPDQVTMEPLSEDRTDRQVVVNNSGAEKTNNVVGKLVDSADPGDGSLLNGKRKKIRRKQKGGSHHRRWKPYNKLTWEERQTLEERETKRACRRRESRFASGQAMAPYNTTQFLMEQHEPSNSDFNLDDGHPGRERTLSNRGGLEMGSMSASGGSADGSSEDVESNDEEIFLEKDFTEAYEQYRAETLQNMSKEELVREHLQLEEEVESLKKQLEMAECASRRSSSESLRESGMDIPDDVQTIQAIELLRQVKRLKEENERLKYENEHLMTRSCNSKPVDVST</sequence>
<comment type="similarity">
    <text evidence="2">Belongs to the HEXIM family.</text>
</comment>
<dbReference type="PANTHER" id="PTHR13469:SF8">
    <property type="entry name" value="HEXIM P-TEFB COMPLEX SUBUNIT 1"/>
    <property type="match status" value="1"/>
</dbReference>
<reference evidence="10" key="1">
    <citation type="journal article" date="2023" name="Mol. Biol. Evol.">
        <title>Third-Generation Sequencing Reveals the Adaptive Role of the Epigenome in Three Deep-Sea Polychaetes.</title>
        <authorList>
            <person name="Perez M."/>
            <person name="Aroh O."/>
            <person name="Sun Y."/>
            <person name="Lan Y."/>
            <person name="Juniper S.K."/>
            <person name="Young C.R."/>
            <person name="Angers B."/>
            <person name="Qian P.Y."/>
        </authorList>
    </citation>
    <scope>NUCLEOTIDE SEQUENCE</scope>
    <source>
        <strain evidence="10">P08H-3</strain>
    </source>
</reference>
<dbReference type="GO" id="GO:0004861">
    <property type="term" value="F:cyclin-dependent protein serine/threonine kinase inhibitor activity"/>
    <property type="evidence" value="ECO:0007669"/>
    <property type="project" value="InterPro"/>
</dbReference>
<evidence type="ECO:0000313" key="11">
    <source>
        <dbReference type="Proteomes" id="UP001208570"/>
    </source>
</evidence>
<evidence type="ECO:0000256" key="1">
    <source>
        <dbReference type="ARBA" id="ARBA00004123"/>
    </source>
</evidence>
<dbReference type="PRINTS" id="PR02094">
    <property type="entry name" value="HEXIMFAMILY"/>
</dbReference>
<evidence type="ECO:0000256" key="6">
    <source>
        <dbReference type="ARBA" id="ARBA00023163"/>
    </source>
</evidence>
<dbReference type="PANTHER" id="PTHR13469">
    <property type="entry name" value="HEXAMETHYLENE BISACETAMIDE INDUCIBLE 1"/>
    <property type="match status" value="1"/>
</dbReference>
<feature type="compositionally biased region" description="Low complexity" evidence="9">
    <location>
        <begin position="164"/>
        <end position="180"/>
    </location>
</feature>
<accession>A0AAD9J424</accession>
<dbReference type="GO" id="GO:0097322">
    <property type="term" value="F:7SK snRNA binding"/>
    <property type="evidence" value="ECO:0007669"/>
    <property type="project" value="TreeGrafter"/>
</dbReference>
<feature type="region of interest" description="Disordered" evidence="9">
    <location>
        <begin position="58"/>
        <end position="95"/>
    </location>
</feature>
<dbReference type="Pfam" id="PF15313">
    <property type="entry name" value="HEXIM"/>
    <property type="match status" value="1"/>
</dbReference>
<keyword evidence="4" id="KW-0805">Transcription regulation</keyword>
<keyword evidence="7" id="KW-0539">Nucleus</keyword>
<name>A0AAD9J424_9ANNE</name>
<organism evidence="10 11">
    <name type="scientific">Paralvinella palmiformis</name>
    <dbReference type="NCBI Taxonomy" id="53620"/>
    <lineage>
        <taxon>Eukaryota</taxon>
        <taxon>Metazoa</taxon>
        <taxon>Spiralia</taxon>
        <taxon>Lophotrochozoa</taxon>
        <taxon>Annelida</taxon>
        <taxon>Polychaeta</taxon>
        <taxon>Sedentaria</taxon>
        <taxon>Canalipalpata</taxon>
        <taxon>Terebellida</taxon>
        <taxon>Terebelliformia</taxon>
        <taxon>Alvinellidae</taxon>
        <taxon>Paralvinella</taxon>
    </lineage>
</organism>
<dbReference type="Proteomes" id="UP001208570">
    <property type="component" value="Unassembled WGS sequence"/>
</dbReference>
<evidence type="ECO:0000256" key="9">
    <source>
        <dbReference type="SAM" id="MobiDB-lite"/>
    </source>
</evidence>
<dbReference type="AlphaFoldDB" id="A0AAD9J424"/>
<dbReference type="Gene3D" id="6.10.250.2910">
    <property type="match status" value="1"/>
</dbReference>
<evidence type="ECO:0000256" key="8">
    <source>
        <dbReference type="SAM" id="Coils"/>
    </source>
</evidence>
<proteinExistence type="inferred from homology"/>
<evidence type="ECO:0000256" key="5">
    <source>
        <dbReference type="ARBA" id="ARBA00023054"/>
    </source>
</evidence>
<dbReference type="GO" id="GO:0000122">
    <property type="term" value="P:negative regulation of transcription by RNA polymerase II"/>
    <property type="evidence" value="ECO:0007669"/>
    <property type="project" value="InterPro"/>
</dbReference>
<protein>
    <submittedName>
        <fullName evidence="10">Uncharacterized protein</fullName>
    </submittedName>
</protein>
<keyword evidence="6" id="KW-0804">Transcription</keyword>
<feature type="compositionally biased region" description="Basic and acidic residues" evidence="9">
    <location>
        <begin position="150"/>
        <end position="160"/>
    </location>
</feature>
<evidence type="ECO:0000256" key="2">
    <source>
        <dbReference type="ARBA" id="ARBA00008409"/>
    </source>
</evidence>
<keyword evidence="11" id="KW-1185">Reference proteome</keyword>
<feature type="coiled-coil region" evidence="8">
    <location>
        <begin position="215"/>
        <end position="242"/>
    </location>
</feature>
<evidence type="ECO:0000256" key="3">
    <source>
        <dbReference type="ARBA" id="ARBA00022491"/>
    </source>
</evidence>
<keyword evidence="5 8" id="KW-0175">Coiled coil</keyword>
<feature type="region of interest" description="Disordered" evidence="9">
    <location>
        <begin position="142"/>
        <end position="186"/>
    </location>
</feature>
<dbReference type="GO" id="GO:0005737">
    <property type="term" value="C:cytoplasm"/>
    <property type="evidence" value="ECO:0007669"/>
    <property type="project" value="InterPro"/>
</dbReference>